<dbReference type="SUPFAM" id="SSF49503">
    <property type="entry name" value="Cupredoxins"/>
    <property type="match status" value="1"/>
</dbReference>
<dbReference type="InterPro" id="IPR028096">
    <property type="entry name" value="EfeO_Cupredoxin"/>
</dbReference>
<dbReference type="PANTHER" id="PTHR38439">
    <property type="entry name" value="AURACYANIN-B"/>
    <property type="match status" value="1"/>
</dbReference>
<keyword evidence="1" id="KW-0479">Metal-binding</keyword>
<dbReference type="GO" id="GO:0046872">
    <property type="term" value="F:metal ion binding"/>
    <property type="evidence" value="ECO:0007669"/>
    <property type="project" value="UniProtKB-KW"/>
</dbReference>
<evidence type="ECO:0000256" key="1">
    <source>
        <dbReference type="ARBA" id="ARBA00022723"/>
    </source>
</evidence>
<name>A0A955LLJ4_UNCKA</name>
<evidence type="ECO:0000256" key="2">
    <source>
        <dbReference type="ARBA" id="ARBA00023008"/>
    </source>
</evidence>
<comment type="caution">
    <text evidence="6">The sequence shown here is derived from an EMBL/GenBank/DDBJ whole genome shotgun (WGS) entry which is preliminary data.</text>
</comment>
<gene>
    <name evidence="6" type="ORF">KC614_04795</name>
</gene>
<evidence type="ECO:0000313" key="7">
    <source>
        <dbReference type="Proteomes" id="UP000751518"/>
    </source>
</evidence>
<dbReference type="InterPro" id="IPR050845">
    <property type="entry name" value="Cu-binding_ET"/>
</dbReference>
<evidence type="ECO:0000259" key="5">
    <source>
        <dbReference type="Pfam" id="PF13473"/>
    </source>
</evidence>
<reference evidence="6" key="1">
    <citation type="submission" date="2020-04" db="EMBL/GenBank/DDBJ databases">
        <authorList>
            <person name="Zhang T."/>
        </authorList>
    </citation>
    <scope>NUCLEOTIDE SEQUENCE</scope>
    <source>
        <strain evidence="6">HKST-UBA03</strain>
    </source>
</reference>
<evidence type="ECO:0000256" key="4">
    <source>
        <dbReference type="SAM" id="Phobius"/>
    </source>
</evidence>
<reference evidence="6" key="2">
    <citation type="journal article" date="2021" name="Microbiome">
        <title>Successional dynamics and alternative stable states in a saline activated sludge microbial community over 9 years.</title>
        <authorList>
            <person name="Wang Y."/>
            <person name="Ye J."/>
            <person name="Ju F."/>
            <person name="Liu L."/>
            <person name="Boyd J.A."/>
            <person name="Deng Y."/>
            <person name="Parks D.H."/>
            <person name="Jiang X."/>
            <person name="Yin X."/>
            <person name="Woodcroft B.J."/>
            <person name="Tyson G.W."/>
            <person name="Hugenholtz P."/>
            <person name="Polz M.F."/>
            <person name="Zhang T."/>
        </authorList>
    </citation>
    <scope>NUCLEOTIDE SEQUENCE</scope>
    <source>
        <strain evidence="6">HKST-UBA03</strain>
    </source>
</reference>
<accession>A0A955LLJ4</accession>
<dbReference type="AlphaFoldDB" id="A0A955LLJ4"/>
<feature type="domain" description="EfeO-type cupredoxin-like" evidence="5">
    <location>
        <begin position="85"/>
        <end position="166"/>
    </location>
</feature>
<keyword evidence="4" id="KW-1133">Transmembrane helix</keyword>
<dbReference type="Pfam" id="PF13473">
    <property type="entry name" value="Cupredoxin_1"/>
    <property type="match status" value="1"/>
</dbReference>
<dbReference type="Proteomes" id="UP000751518">
    <property type="component" value="Unassembled WGS sequence"/>
</dbReference>
<keyword evidence="4" id="KW-0812">Transmembrane</keyword>
<keyword evidence="4" id="KW-0472">Membrane</keyword>
<feature type="compositionally biased region" description="Low complexity" evidence="3">
    <location>
        <begin position="50"/>
        <end position="69"/>
    </location>
</feature>
<evidence type="ECO:0000256" key="3">
    <source>
        <dbReference type="SAM" id="MobiDB-lite"/>
    </source>
</evidence>
<dbReference type="EMBL" id="JAGQKZ010000060">
    <property type="protein sequence ID" value="MCA9392482.1"/>
    <property type="molecule type" value="Genomic_DNA"/>
</dbReference>
<protein>
    <submittedName>
        <fullName evidence="6">Cupredoxin domain-containing protein</fullName>
    </submittedName>
</protein>
<dbReference type="Gene3D" id="2.60.40.420">
    <property type="entry name" value="Cupredoxins - blue copper proteins"/>
    <property type="match status" value="1"/>
</dbReference>
<evidence type="ECO:0000313" key="6">
    <source>
        <dbReference type="EMBL" id="MCA9392482.1"/>
    </source>
</evidence>
<sequence>MVSRFNEGLGAVVAFLLVLSVICFAIWALIFWKTPSADLSNATPTPTLAPTLVPTASPTPTVAPTQAPVEPDVSDVPTPTSEPTTAEVREIVVRAFEYAYDPGVIQVNAGETIQIRFENTGTMVHNLVIDDLAISSGNIEPDGSTVFQVKIPVNDKSEYTYYCSQDDHRALGMEGRINVVQP</sequence>
<keyword evidence="2" id="KW-0186">Copper</keyword>
<feature type="transmembrane region" description="Helical" evidence="4">
    <location>
        <begin position="12"/>
        <end position="32"/>
    </location>
</feature>
<proteinExistence type="predicted"/>
<dbReference type="PANTHER" id="PTHR38439:SF3">
    <property type="entry name" value="COPPER-RESISTANT CUPROPROTEIN COPI"/>
    <property type="match status" value="1"/>
</dbReference>
<dbReference type="InterPro" id="IPR008972">
    <property type="entry name" value="Cupredoxin"/>
</dbReference>
<feature type="region of interest" description="Disordered" evidence="3">
    <location>
        <begin position="50"/>
        <end position="84"/>
    </location>
</feature>
<organism evidence="6 7">
    <name type="scientific">candidate division WWE3 bacterium</name>
    <dbReference type="NCBI Taxonomy" id="2053526"/>
    <lineage>
        <taxon>Bacteria</taxon>
        <taxon>Katanobacteria</taxon>
    </lineage>
</organism>
<dbReference type="CDD" id="cd00920">
    <property type="entry name" value="Cupredoxin"/>
    <property type="match status" value="1"/>
</dbReference>